<organism evidence="2 3">
    <name type="scientific">Candidatus Aquicultor secundus</name>
    <dbReference type="NCBI Taxonomy" id="1973895"/>
    <lineage>
        <taxon>Bacteria</taxon>
        <taxon>Bacillati</taxon>
        <taxon>Actinomycetota</taxon>
        <taxon>Candidatus Aquicultoria</taxon>
        <taxon>Candidatus Aquicultorales</taxon>
        <taxon>Candidatus Aquicultoraceae</taxon>
        <taxon>Candidatus Aquicultor</taxon>
    </lineage>
</organism>
<dbReference type="EMBL" id="PFNG01000065">
    <property type="protein sequence ID" value="PIZ41219.1"/>
    <property type="molecule type" value="Genomic_DNA"/>
</dbReference>
<gene>
    <name evidence="2" type="ORF">COY37_02650</name>
</gene>
<protein>
    <submittedName>
        <fullName evidence="2">Uncharacterized protein</fullName>
    </submittedName>
</protein>
<accession>A0A2M7T9I6</accession>
<sequence>MTRNEVEAATSGVKPDYPRFAPEERRGVAKRKVQPKGRVVGVQSRIKKAVADLSPDVAWL</sequence>
<reference evidence="3" key="1">
    <citation type="submission" date="2017-09" db="EMBL/GenBank/DDBJ databases">
        <title>Depth-based differentiation of microbial function through sediment-hosted aquifers and enrichment of novel symbionts in the deep terrestrial subsurface.</title>
        <authorList>
            <person name="Probst A.J."/>
            <person name="Ladd B."/>
            <person name="Jarett J.K."/>
            <person name="Geller-Mcgrath D.E."/>
            <person name="Sieber C.M.K."/>
            <person name="Emerson J.B."/>
            <person name="Anantharaman K."/>
            <person name="Thomas B.C."/>
            <person name="Malmstrom R."/>
            <person name="Stieglmeier M."/>
            <person name="Klingl A."/>
            <person name="Woyke T."/>
            <person name="Ryan C.M."/>
            <person name="Banfield J.F."/>
        </authorList>
    </citation>
    <scope>NUCLEOTIDE SEQUENCE [LARGE SCALE GENOMIC DNA]</scope>
</reference>
<dbReference type="AlphaFoldDB" id="A0A2M7T9I6"/>
<feature type="region of interest" description="Disordered" evidence="1">
    <location>
        <begin position="1"/>
        <end position="32"/>
    </location>
</feature>
<evidence type="ECO:0000313" key="3">
    <source>
        <dbReference type="Proteomes" id="UP000230956"/>
    </source>
</evidence>
<dbReference type="Proteomes" id="UP000230956">
    <property type="component" value="Unassembled WGS sequence"/>
</dbReference>
<comment type="caution">
    <text evidence="2">The sequence shown here is derived from an EMBL/GenBank/DDBJ whole genome shotgun (WGS) entry which is preliminary data.</text>
</comment>
<evidence type="ECO:0000313" key="2">
    <source>
        <dbReference type="EMBL" id="PIZ41219.1"/>
    </source>
</evidence>
<proteinExistence type="predicted"/>
<name>A0A2M7T9I6_9ACTN</name>
<evidence type="ECO:0000256" key="1">
    <source>
        <dbReference type="SAM" id="MobiDB-lite"/>
    </source>
</evidence>
<dbReference type="RefSeq" id="WP_286975926.1">
    <property type="nucleotide sequence ID" value="NZ_PEXG01000019.1"/>
</dbReference>